<dbReference type="InterPro" id="IPR037079">
    <property type="entry name" value="AF2212/PG0164-like_sf"/>
</dbReference>
<accession>A8MKN9</accession>
<dbReference type="STRING" id="350688.Clos_2842"/>
<keyword evidence="2" id="KW-1185">Reference proteome</keyword>
<dbReference type="EMBL" id="CP000853">
    <property type="protein sequence ID" value="ABW20371.1"/>
    <property type="molecule type" value="Genomic_DNA"/>
</dbReference>
<name>A8MKN9_ALKOO</name>
<gene>
    <name evidence="1" type="ordered locus">Clos_2842</name>
</gene>
<dbReference type="Pfam" id="PF08922">
    <property type="entry name" value="DUF1905"/>
    <property type="match status" value="1"/>
</dbReference>
<dbReference type="eggNOG" id="COG4430">
    <property type="taxonomic scope" value="Bacteria"/>
</dbReference>
<organism evidence="1 2">
    <name type="scientific">Alkaliphilus oremlandii (strain OhILAs)</name>
    <name type="common">Clostridium oremlandii (strain OhILAs)</name>
    <dbReference type="NCBI Taxonomy" id="350688"/>
    <lineage>
        <taxon>Bacteria</taxon>
        <taxon>Bacillati</taxon>
        <taxon>Bacillota</taxon>
        <taxon>Clostridia</taxon>
        <taxon>Peptostreptococcales</taxon>
        <taxon>Natronincolaceae</taxon>
        <taxon>Alkaliphilus</taxon>
    </lineage>
</organism>
<dbReference type="Pfam" id="PF13376">
    <property type="entry name" value="OmdA"/>
    <property type="match status" value="1"/>
</dbReference>
<dbReference type="KEGG" id="aoe:Clos_2842"/>
<evidence type="ECO:0000313" key="1">
    <source>
        <dbReference type="EMBL" id="ABW20371.1"/>
    </source>
</evidence>
<reference evidence="2" key="1">
    <citation type="submission" date="2007-10" db="EMBL/GenBank/DDBJ databases">
        <title>Complete genome of Alkaliphilus oremlandii OhILAs.</title>
        <authorList>
            <person name="Copeland A."/>
            <person name="Lucas S."/>
            <person name="Lapidus A."/>
            <person name="Barry K."/>
            <person name="Detter J.C."/>
            <person name="Glavina del Rio T."/>
            <person name="Hammon N."/>
            <person name="Israni S."/>
            <person name="Dalin E."/>
            <person name="Tice H."/>
            <person name="Pitluck S."/>
            <person name="Chain P."/>
            <person name="Malfatti S."/>
            <person name="Shin M."/>
            <person name="Vergez L."/>
            <person name="Schmutz J."/>
            <person name="Larimer F."/>
            <person name="Land M."/>
            <person name="Hauser L."/>
            <person name="Kyrpides N."/>
            <person name="Mikhailova N."/>
            <person name="Stolz J.F."/>
            <person name="Dawson A."/>
            <person name="Fisher E."/>
            <person name="Crable B."/>
            <person name="Perera E."/>
            <person name="Lisak J."/>
            <person name="Ranganathan M."/>
            <person name="Basu P."/>
            <person name="Richardson P."/>
        </authorList>
    </citation>
    <scope>NUCLEOTIDE SEQUENCE [LARGE SCALE GENOMIC DNA]</scope>
    <source>
        <strain evidence="2">OhILAs</strain>
    </source>
</reference>
<dbReference type="RefSeq" id="WP_012160678.1">
    <property type="nucleotide sequence ID" value="NC_009922.1"/>
</dbReference>
<sequence length="155" mass="17847">MKIYEFDAEIKKKEGMDAAFIEFPYNVEAEFGVKGQVKVSVTFDGYGYRGSLAKMGHHCHLLGITKNIRDAIGKQPGDVVHIVLKRDDEPRVVDIPQDLMERLEEDKEVHEFFNRLSYTNQKSYVNKITSAKKEETRAKRLDEAIVTLRNKINQS</sequence>
<dbReference type="Gene3D" id="2.40.30.100">
    <property type="entry name" value="AF2212/PG0164-like"/>
    <property type="match status" value="1"/>
</dbReference>
<dbReference type="InterPro" id="IPR015018">
    <property type="entry name" value="DUF1905"/>
</dbReference>
<evidence type="ECO:0008006" key="3">
    <source>
        <dbReference type="Google" id="ProtNLM"/>
    </source>
</evidence>
<dbReference type="OrthoDB" id="9800461at2"/>
<dbReference type="SUPFAM" id="SSF141694">
    <property type="entry name" value="AF2212/PG0164-like"/>
    <property type="match status" value="1"/>
</dbReference>
<proteinExistence type="predicted"/>
<protein>
    <recommendedName>
        <fullName evidence="3">DUF1905 domain-containing protein</fullName>
    </recommendedName>
</protein>
<dbReference type="AlphaFoldDB" id="A8MKN9"/>
<dbReference type="Proteomes" id="UP000000269">
    <property type="component" value="Chromosome"/>
</dbReference>
<evidence type="ECO:0000313" key="2">
    <source>
        <dbReference type="Proteomes" id="UP000000269"/>
    </source>
</evidence>
<dbReference type="HOGENOM" id="CLU_133235_1_0_9"/>